<feature type="region of interest" description="Disordered" evidence="1">
    <location>
        <begin position="335"/>
        <end position="534"/>
    </location>
</feature>
<dbReference type="GO" id="GO:1990269">
    <property type="term" value="F:RNA polymerase II C-terminal domain phosphoserine binding"/>
    <property type="evidence" value="ECO:0007669"/>
    <property type="project" value="TreeGrafter"/>
</dbReference>
<dbReference type="AlphaFoldDB" id="A0A9P3GAD9"/>
<dbReference type="GO" id="GO:0016593">
    <property type="term" value="C:Cdc73/Paf1 complex"/>
    <property type="evidence" value="ECO:0007669"/>
    <property type="project" value="InterPro"/>
</dbReference>
<organism evidence="2 3">
    <name type="scientific">Phanerochaete sordida</name>
    <dbReference type="NCBI Taxonomy" id="48140"/>
    <lineage>
        <taxon>Eukaryota</taxon>
        <taxon>Fungi</taxon>
        <taxon>Dikarya</taxon>
        <taxon>Basidiomycota</taxon>
        <taxon>Agaricomycotina</taxon>
        <taxon>Agaricomycetes</taxon>
        <taxon>Polyporales</taxon>
        <taxon>Phanerochaetaceae</taxon>
        <taxon>Phanerochaete</taxon>
    </lineage>
</organism>
<feature type="region of interest" description="Disordered" evidence="1">
    <location>
        <begin position="233"/>
        <end position="256"/>
    </location>
</feature>
<name>A0A9P3GAD9_9APHY</name>
<feature type="region of interest" description="Disordered" evidence="1">
    <location>
        <begin position="1"/>
        <end position="104"/>
    </location>
</feature>
<feature type="compositionally biased region" description="Basic and acidic residues" evidence="1">
    <location>
        <begin position="78"/>
        <end position="94"/>
    </location>
</feature>
<feature type="compositionally biased region" description="Basic and acidic residues" evidence="1">
    <location>
        <begin position="57"/>
        <end position="70"/>
    </location>
</feature>
<feature type="compositionally biased region" description="Acidic residues" evidence="1">
    <location>
        <begin position="500"/>
        <end position="510"/>
    </location>
</feature>
<dbReference type="PANTHER" id="PTHR23146:SF0">
    <property type="entry name" value="RNA POLYMERASE-ASSOCIATED PROTEIN LEO1"/>
    <property type="match status" value="1"/>
</dbReference>
<proteinExistence type="predicted"/>
<dbReference type="Proteomes" id="UP000703269">
    <property type="component" value="Unassembled WGS sequence"/>
</dbReference>
<dbReference type="GO" id="GO:0006368">
    <property type="term" value="P:transcription elongation by RNA polymerase II"/>
    <property type="evidence" value="ECO:0007669"/>
    <property type="project" value="InterPro"/>
</dbReference>
<feature type="compositionally biased region" description="Acidic residues" evidence="1">
    <location>
        <begin position="95"/>
        <end position="104"/>
    </location>
</feature>
<evidence type="ECO:0000313" key="2">
    <source>
        <dbReference type="EMBL" id="GJE91156.1"/>
    </source>
</evidence>
<keyword evidence="3" id="KW-1185">Reference proteome</keyword>
<gene>
    <name evidence="2" type="ORF">PsYK624_073050</name>
</gene>
<evidence type="ECO:0000313" key="3">
    <source>
        <dbReference type="Proteomes" id="UP000703269"/>
    </source>
</evidence>
<sequence>MSAADIFDDVLTNDPEVKEEASNYDGQQESDRDLDTPAGKDEPMSPQPDADMDDLFGDDKPADEVIHHQEAITPASSEHADGISSPDRRHREALEYAEEDEPEQDIVEEEVLEASAQIPNIPVPRSSDGKHWVIRIPNFIKVDSKPFHPDTYIGPEQEEEAAHVGESSREKDMSIKLRVENTMRWRWVKDEHGQDHRQSNSRIIRWSDGSLSLKLGKELFDITQTIDTSGAVPRQAIGGSTQSSQQASQAPAVDSKAGIKAQGLTYLVAQHKRAEILQCEAMITGTMSLRPTGMQSETHRMLVRAVGQKHTKVARLRMAPDPTMDPEREQRELLRQASRKTRKPKGDDDGLGGARRRRTNYPRKRSGDDMWSDDDDDDGFAPAGASDDEYGGGAGPSARKAKRRKADDGEEAGRRGPGEYQNDDFLVADSEEDADFAESDEGEGRRPKKRRARHHEEEDDLDKLEAKIEAEERKRRQQERTTGSDAAAGETDKPAAGEAMDVESEEDEEEWGVRRAGAGSRRKRAIDFDEEDED</sequence>
<accession>A0A9P3GAD9</accession>
<dbReference type="InterPro" id="IPR007149">
    <property type="entry name" value="Leo1"/>
</dbReference>
<feature type="compositionally biased region" description="Low complexity" evidence="1">
    <location>
        <begin position="235"/>
        <end position="252"/>
    </location>
</feature>
<dbReference type="PANTHER" id="PTHR23146">
    <property type="entry name" value="LEO1 PROTEIN"/>
    <property type="match status" value="1"/>
</dbReference>
<dbReference type="GO" id="GO:0032968">
    <property type="term" value="P:positive regulation of transcription elongation by RNA polymerase II"/>
    <property type="evidence" value="ECO:0007669"/>
    <property type="project" value="TreeGrafter"/>
</dbReference>
<dbReference type="EMBL" id="BPQB01000020">
    <property type="protein sequence ID" value="GJE91156.1"/>
    <property type="molecule type" value="Genomic_DNA"/>
</dbReference>
<feature type="compositionally biased region" description="Acidic residues" evidence="1">
    <location>
        <begin position="429"/>
        <end position="441"/>
    </location>
</feature>
<feature type="compositionally biased region" description="Acidic residues" evidence="1">
    <location>
        <begin position="370"/>
        <end position="379"/>
    </location>
</feature>
<comment type="caution">
    <text evidence="2">The sequence shown here is derived from an EMBL/GenBank/DDBJ whole genome shotgun (WGS) entry which is preliminary data.</text>
</comment>
<protein>
    <submittedName>
        <fullName evidence="2">Leo1 domain-containing protein</fullName>
    </submittedName>
</protein>
<reference evidence="2 3" key="1">
    <citation type="submission" date="2021-08" db="EMBL/GenBank/DDBJ databases">
        <title>Draft Genome Sequence of Phanerochaete sordida strain YK-624.</title>
        <authorList>
            <person name="Mori T."/>
            <person name="Dohra H."/>
            <person name="Suzuki T."/>
            <person name="Kawagishi H."/>
            <person name="Hirai H."/>
        </authorList>
    </citation>
    <scope>NUCLEOTIDE SEQUENCE [LARGE SCALE GENOMIC DNA]</scope>
    <source>
        <strain evidence="2 3">YK-624</strain>
    </source>
</reference>
<evidence type="ECO:0000256" key="1">
    <source>
        <dbReference type="SAM" id="MobiDB-lite"/>
    </source>
</evidence>
<feature type="compositionally biased region" description="Basic and acidic residues" evidence="1">
    <location>
        <begin position="405"/>
        <end position="417"/>
    </location>
</feature>
<feature type="compositionally biased region" description="Basic and acidic residues" evidence="1">
    <location>
        <begin position="29"/>
        <end position="43"/>
    </location>
</feature>
<feature type="compositionally biased region" description="Basic residues" evidence="1">
    <location>
        <begin position="354"/>
        <end position="364"/>
    </location>
</feature>
<feature type="compositionally biased region" description="Basic and acidic residues" evidence="1">
    <location>
        <begin position="463"/>
        <end position="474"/>
    </location>
</feature>
<dbReference type="Pfam" id="PF04004">
    <property type="entry name" value="Leo1"/>
    <property type="match status" value="1"/>
</dbReference>
<dbReference type="OrthoDB" id="20844at2759"/>